<dbReference type="GO" id="GO:0030436">
    <property type="term" value="P:asexual sporulation"/>
    <property type="evidence" value="ECO:0007669"/>
    <property type="project" value="InterPro"/>
</dbReference>
<dbReference type="InterPro" id="IPR005081">
    <property type="entry name" value="SpoIIGA"/>
</dbReference>
<dbReference type="Proteomes" id="UP000018896">
    <property type="component" value="Unassembled WGS sequence"/>
</dbReference>
<dbReference type="GO" id="GO:0006508">
    <property type="term" value="P:proteolysis"/>
    <property type="evidence" value="ECO:0007669"/>
    <property type="project" value="UniProtKB-KW"/>
</dbReference>
<dbReference type="Pfam" id="PF03419">
    <property type="entry name" value="Peptidase_U4"/>
    <property type="match status" value="1"/>
</dbReference>
<feature type="transmembrane region" description="Helical" evidence="3">
    <location>
        <begin position="61"/>
        <end position="78"/>
    </location>
</feature>
<comment type="subcellular location">
    <subcellularLocation>
        <location evidence="1">Cell membrane</location>
    </subcellularLocation>
</comment>
<feature type="transmembrane region" description="Helical" evidence="3">
    <location>
        <begin position="34"/>
        <end position="55"/>
    </location>
</feature>
<dbReference type="GO" id="GO:0030435">
    <property type="term" value="P:sporulation resulting in formation of a cellular spore"/>
    <property type="evidence" value="ECO:0007669"/>
    <property type="project" value="UniProtKB-KW"/>
</dbReference>
<feature type="active site" evidence="2">
    <location>
        <position position="183"/>
    </location>
</feature>
<name>W4QP23_HALA3</name>
<reference evidence="4 5" key="1">
    <citation type="journal article" date="2014" name="Genome Announc.">
        <title>Draft Genome Sequences of Three Alkaliphilic Bacillus Strains, Bacillus wakoensis JCM 9140T, Bacillus akibai JCM 9157T, and Bacillus hemicellulosilyticus JCM 9152T.</title>
        <authorList>
            <person name="Yuki M."/>
            <person name="Oshima K."/>
            <person name="Suda W."/>
            <person name="Oshida Y."/>
            <person name="Kitamura K."/>
            <person name="Iida T."/>
            <person name="Hattori M."/>
            <person name="Ohkuma M."/>
        </authorList>
    </citation>
    <scope>NUCLEOTIDE SEQUENCE [LARGE SCALE GENOMIC DNA]</scope>
    <source>
        <strain evidence="4 5">JCM 9157</strain>
    </source>
</reference>
<evidence type="ECO:0000256" key="1">
    <source>
        <dbReference type="PIRNR" id="PIRNR018571"/>
    </source>
</evidence>
<dbReference type="EC" id="3.4.23.-" evidence="1"/>
<keyword evidence="1" id="KW-1003">Cell membrane</keyword>
<sequence>MTLYLDVIWFLNLLIDYLLISLTALVLKRRFQHIRMILAALFASLIVFLMFSPISDLFYQPWMKFLYSAGIVFIAFGYKRFRYFIQGLLMFYFVAFMTGGGLFALHFFWQTEITVLDGMVQANSGYFGSGISWVFVLIGFPLIWFFSKHRFEDIEIKQVQYESLVDVFITISGYTISVRGLVDSGNQLSDPLTKKPVMIIEASLLYPHFGKEVIDHLITFHEHPEIEINSEHKLIERASIIPYRVIGQSSPFITGLKPDHVKIHYQNQVFETKNVLLGLHDKELSPDGAFTCIVHPKLVLGVSTDKLA</sequence>
<dbReference type="OrthoDB" id="2690199at2"/>
<dbReference type="GO" id="GO:0005886">
    <property type="term" value="C:plasma membrane"/>
    <property type="evidence" value="ECO:0007669"/>
    <property type="project" value="UniProtKB-SubCell"/>
</dbReference>
<evidence type="ECO:0000313" key="4">
    <source>
        <dbReference type="EMBL" id="GAE33865.1"/>
    </source>
</evidence>
<comment type="similarity">
    <text evidence="1">Belongs to the peptidase U4 family.</text>
</comment>
<keyword evidence="1 3" id="KW-0472">Membrane</keyword>
<keyword evidence="5" id="KW-1185">Reference proteome</keyword>
<dbReference type="eggNOG" id="ENOG50301AF">
    <property type="taxonomic scope" value="Bacteria"/>
</dbReference>
<keyword evidence="3" id="KW-0812">Transmembrane</keyword>
<feature type="transmembrane region" description="Helical" evidence="3">
    <location>
        <begin position="90"/>
        <end position="109"/>
    </location>
</feature>
<dbReference type="STRING" id="1236973.JCM9157_891"/>
<keyword evidence="1" id="KW-0749">Sporulation</keyword>
<accession>W4QP23</accession>
<evidence type="ECO:0000256" key="2">
    <source>
        <dbReference type="PIRSR" id="PIRSR018571-1"/>
    </source>
</evidence>
<keyword evidence="3" id="KW-1133">Transmembrane helix</keyword>
<dbReference type="PIRSF" id="PIRSF018571">
    <property type="entry name" value="SpoIIGA"/>
    <property type="match status" value="1"/>
</dbReference>
<comment type="subunit">
    <text evidence="1">Self-associates. Interacts with SigE. Interacts with SpoIIR.</text>
</comment>
<dbReference type="NCBIfam" id="TIGR02854">
    <property type="entry name" value="spore_II_GA"/>
    <property type="match status" value="1"/>
</dbReference>
<comment type="function">
    <text evidence="1">Probable aspartic protease that is responsible for the proteolytic cleavage of the RNA polymerase sigma E factor (SigE/spoIIGB) to yield the active peptide in the mother cell during sporulation. Responds to a signal from the forespore that is triggered by the extracellular signal protein SpoIIR.</text>
</comment>
<comment type="caution">
    <text evidence="4">The sequence shown here is derived from an EMBL/GenBank/DDBJ whole genome shotgun (WGS) entry which is preliminary data.</text>
</comment>
<keyword evidence="1" id="KW-0378">Hydrolase</keyword>
<gene>
    <name evidence="4" type="ORF">JCM9157_891</name>
</gene>
<dbReference type="GO" id="GO:0004190">
    <property type="term" value="F:aspartic-type endopeptidase activity"/>
    <property type="evidence" value="ECO:0007669"/>
    <property type="project" value="UniProtKB-KW"/>
</dbReference>
<protein>
    <recommendedName>
        <fullName evidence="1">Sporulation sigma-E factor-processing peptidase</fullName>
        <ecNumber evidence="1">3.4.23.-</ecNumber>
    </recommendedName>
    <alternativeName>
        <fullName evidence="1">Membrane-associated aspartic protease</fullName>
    </alternativeName>
    <alternativeName>
        <fullName evidence="1">Stage II sporulation protein GA</fullName>
    </alternativeName>
</protein>
<proteinExistence type="inferred from homology"/>
<feature type="transmembrane region" description="Helical" evidence="3">
    <location>
        <begin position="6"/>
        <end position="27"/>
    </location>
</feature>
<keyword evidence="1" id="KW-0064">Aspartyl protease</keyword>
<feature type="transmembrane region" description="Helical" evidence="3">
    <location>
        <begin position="129"/>
        <end position="147"/>
    </location>
</feature>
<evidence type="ECO:0000256" key="3">
    <source>
        <dbReference type="SAM" id="Phobius"/>
    </source>
</evidence>
<evidence type="ECO:0000313" key="5">
    <source>
        <dbReference type="Proteomes" id="UP000018896"/>
    </source>
</evidence>
<dbReference type="EMBL" id="BAUV01000004">
    <property type="protein sequence ID" value="GAE33865.1"/>
    <property type="molecule type" value="Genomic_DNA"/>
</dbReference>
<dbReference type="RefSeq" id="WP_035662470.1">
    <property type="nucleotide sequence ID" value="NZ_BAUV01000004.1"/>
</dbReference>
<dbReference type="AlphaFoldDB" id="W4QP23"/>
<keyword evidence="1" id="KW-0645">Protease</keyword>
<organism evidence="4 5">
    <name type="scientific">Halalkalibacter akibai (strain ATCC 43226 / DSM 21942 / CIP 109018 / JCM 9157 / 1139)</name>
    <name type="common">Bacillus akibai</name>
    <dbReference type="NCBI Taxonomy" id="1236973"/>
    <lineage>
        <taxon>Bacteria</taxon>
        <taxon>Bacillati</taxon>
        <taxon>Bacillota</taxon>
        <taxon>Bacilli</taxon>
        <taxon>Bacillales</taxon>
        <taxon>Bacillaceae</taxon>
        <taxon>Halalkalibacter</taxon>
    </lineage>
</organism>